<dbReference type="SUPFAM" id="SSF88946">
    <property type="entry name" value="Sigma2 domain of RNA polymerase sigma factors"/>
    <property type="match status" value="1"/>
</dbReference>
<name>A0ABU0X491_9PSEU</name>
<keyword evidence="3" id="KW-0731">Sigma factor</keyword>
<dbReference type="Proteomes" id="UP001225605">
    <property type="component" value="Unassembled WGS sequence"/>
</dbReference>
<gene>
    <name evidence="7" type="ORF">CKY47_23705</name>
</gene>
<feature type="domain" description="RNA polymerase sigma factor 70 region 4 type 2" evidence="6">
    <location>
        <begin position="138"/>
        <end position="188"/>
    </location>
</feature>
<sequence>MTIDDPRERGPDERGPDDRALWDQAAAGSGHAFGVLFDRHAKAVYNHCFRLTASWSAAEDHLQSTFLLAWRKRDGLRLEHDSALPWLLAVATNVVRGDRRALARRLRLFRRAPAEAPVPDHADLVAERVDDQRRMAVLLAAVEELPRNEREALALCVWSGVSYADAAGVLGIAEGSVRARVSKAKARLTRRLGPPPAVAVPALSLEDR</sequence>
<dbReference type="InterPro" id="IPR013249">
    <property type="entry name" value="RNA_pol_sigma70_r4_t2"/>
</dbReference>
<dbReference type="InterPro" id="IPR014284">
    <property type="entry name" value="RNA_pol_sigma-70_dom"/>
</dbReference>
<evidence type="ECO:0000313" key="7">
    <source>
        <dbReference type="EMBL" id="MDQ2586936.1"/>
    </source>
</evidence>
<dbReference type="RefSeq" id="WP_306748313.1">
    <property type="nucleotide sequence ID" value="NZ_NSDM01000011.1"/>
</dbReference>
<comment type="similarity">
    <text evidence="1">Belongs to the sigma-70 factor family. ECF subfamily.</text>
</comment>
<evidence type="ECO:0000313" key="8">
    <source>
        <dbReference type="Proteomes" id="UP001225605"/>
    </source>
</evidence>
<dbReference type="Pfam" id="PF08281">
    <property type="entry name" value="Sigma70_r4_2"/>
    <property type="match status" value="1"/>
</dbReference>
<keyword evidence="2" id="KW-0805">Transcription regulation</keyword>
<dbReference type="NCBIfam" id="TIGR02937">
    <property type="entry name" value="sigma70-ECF"/>
    <property type="match status" value="1"/>
</dbReference>
<proteinExistence type="inferred from homology"/>
<evidence type="ECO:0000256" key="4">
    <source>
        <dbReference type="ARBA" id="ARBA00023163"/>
    </source>
</evidence>
<reference evidence="7 8" key="1">
    <citation type="submission" date="2017-06" db="EMBL/GenBank/DDBJ databases">
        <title>Cultured bacterium strain Saccharothrix yanglingensis Hhs.015.</title>
        <authorList>
            <person name="Xia Y."/>
        </authorList>
    </citation>
    <scope>NUCLEOTIDE SEQUENCE [LARGE SCALE GENOMIC DNA]</scope>
    <source>
        <strain evidence="7 8">Hhs.015</strain>
    </source>
</reference>
<dbReference type="SUPFAM" id="SSF88659">
    <property type="entry name" value="Sigma3 and sigma4 domains of RNA polymerase sigma factors"/>
    <property type="match status" value="1"/>
</dbReference>
<dbReference type="Gene3D" id="1.10.1740.10">
    <property type="match status" value="1"/>
</dbReference>
<dbReference type="InterPro" id="IPR013325">
    <property type="entry name" value="RNA_pol_sigma_r2"/>
</dbReference>
<evidence type="ECO:0000256" key="2">
    <source>
        <dbReference type="ARBA" id="ARBA00023015"/>
    </source>
</evidence>
<dbReference type="InterPro" id="IPR013324">
    <property type="entry name" value="RNA_pol_sigma_r3/r4-like"/>
</dbReference>
<dbReference type="Pfam" id="PF04542">
    <property type="entry name" value="Sigma70_r2"/>
    <property type="match status" value="1"/>
</dbReference>
<accession>A0ABU0X491</accession>
<organism evidence="7 8">
    <name type="scientific">Saccharothrix yanglingensis</name>
    <dbReference type="NCBI Taxonomy" id="659496"/>
    <lineage>
        <taxon>Bacteria</taxon>
        <taxon>Bacillati</taxon>
        <taxon>Actinomycetota</taxon>
        <taxon>Actinomycetes</taxon>
        <taxon>Pseudonocardiales</taxon>
        <taxon>Pseudonocardiaceae</taxon>
        <taxon>Saccharothrix</taxon>
    </lineage>
</organism>
<dbReference type="PANTHER" id="PTHR43133">
    <property type="entry name" value="RNA POLYMERASE ECF-TYPE SIGMA FACTO"/>
    <property type="match status" value="1"/>
</dbReference>
<dbReference type="EMBL" id="NSDM01000011">
    <property type="protein sequence ID" value="MDQ2586936.1"/>
    <property type="molecule type" value="Genomic_DNA"/>
</dbReference>
<dbReference type="Gene3D" id="1.10.10.10">
    <property type="entry name" value="Winged helix-like DNA-binding domain superfamily/Winged helix DNA-binding domain"/>
    <property type="match status" value="1"/>
</dbReference>
<feature type="domain" description="RNA polymerase sigma-70 region 2" evidence="5">
    <location>
        <begin position="36"/>
        <end position="104"/>
    </location>
</feature>
<keyword evidence="8" id="KW-1185">Reference proteome</keyword>
<evidence type="ECO:0000259" key="5">
    <source>
        <dbReference type="Pfam" id="PF04542"/>
    </source>
</evidence>
<evidence type="ECO:0000259" key="6">
    <source>
        <dbReference type="Pfam" id="PF08281"/>
    </source>
</evidence>
<dbReference type="InterPro" id="IPR039425">
    <property type="entry name" value="RNA_pol_sigma-70-like"/>
</dbReference>
<comment type="caution">
    <text evidence="7">The sequence shown here is derived from an EMBL/GenBank/DDBJ whole genome shotgun (WGS) entry which is preliminary data.</text>
</comment>
<keyword evidence="4" id="KW-0804">Transcription</keyword>
<dbReference type="PANTHER" id="PTHR43133:SF25">
    <property type="entry name" value="RNA POLYMERASE SIGMA FACTOR RFAY-RELATED"/>
    <property type="match status" value="1"/>
</dbReference>
<dbReference type="InterPro" id="IPR007627">
    <property type="entry name" value="RNA_pol_sigma70_r2"/>
</dbReference>
<evidence type="ECO:0000256" key="3">
    <source>
        <dbReference type="ARBA" id="ARBA00023082"/>
    </source>
</evidence>
<evidence type="ECO:0000256" key="1">
    <source>
        <dbReference type="ARBA" id="ARBA00010641"/>
    </source>
</evidence>
<protein>
    <submittedName>
        <fullName evidence="7">RNA polymerase subunit sigma-70</fullName>
    </submittedName>
</protein>
<dbReference type="InterPro" id="IPR036388">
    <property type="entry name" value="WH-like_DNA-bd_sf"/>
</dbReference>